<accession>A0A017T864</accession>
<dbReference type="InterPro" id="IPR011044">
    <property type="entry name" value="Quino_amine_DH_bsu"/>
</dbReference>
<dbReference type="SUPFAM" id="SSF82171">
    <property type="entry name" value="DPP6 N-terminal domain-like"/>
    <property type="match status" value="2"/>
</dbReference>
<name>A0A017T864_9BACT</name>
<dbReference type="STRING" id="1192034.CAP_3512"/>
<reference evidence="1 2" key="1">
    <citation type="submission" date="2013-05" db="EMBL/GenBank/DDBJ databases">
        <title>Genome assembly of Chondromyces apiculatus DSM 436.</title>
        <authorList>
            <person name="Sharma G."/>
            <person name="Khatri I."/>
            <person name="Kaur C."/>
            <person name="Mayilraj S."/>
            <person name="Subramanian S."/>
        </authorList>
    </citation>
    <scope>NUCLEOTIDE SEQUENCE [LARGE SCALE GENOMIC DNA]</scope>
    <source>
        <strain evidence="1 2">DSM 436</strain>
    </source>
</reference>
<dbReference type="Proteomes" id="UP000019678">
    <property type="component" value="Unassembled WGS sequence"/>
</dbReference>
<evidence type="ECO:0000313" key="2">
    <source>
        <dbReference type="Proteomes" id="UP000019678"/>
    </source>
</evidence>
<dbReference type="Gene3D" id="2.130.10.10">
    <property type="entry name" value="YVTN repeat-like/Quinoprotein amine dehydrogenase"/>
    <property type="match status" value="3"/>
</dbReference>
<comment type="caution">
    <text evidence="1">The sequence shown here is derived from an EMBL/GenBank/DDBJ whole genome shotgun (WGS) entry which is preliminary data.</text>
</comment>
<dbReference type="PANTHER" id="PTHR47197">
    <property type="entry name" value="PROTEIN NIRF"/>
    <property type="match status" value="1"/>
</dbReference>
<proteinExistence type="predicted"/>
<organism evidence="1 2">
    <name type="scientific">Chondromyces apiculatus DSM 436</name>
    <dbReference type="NCBI Taxonomy" id="1192034"/>
    <lineage>
        <taxon>Bacteria</taxon>
        <taxon>Pseudomonadati</taxon>
        <taxon>Myxococcota</taxon>
        <taxon>Polyangia</taxon>
        <taxon>Polyangiales</taxon>
        <taxon>Polyangiaceae</taxon>
        <taxon>Chondromyces</taxon>
    </lineage>
</organism>
<dbReference type="InterPro" id="IPR015943">
    <property type="entry name" value="WD40/YVTN_repeat-like_dom_sf"/>
</dbReference>
<dbReference type="SUPFAM" id="SSF50969">
    <property type="entry name" value="YVTN repeat-like/Quinoprotein amine dehydrogenase"/>
    <property type="match status" value="1"/>
</dbReference>
<keyword evidence="2" id="KW-1185">Reference proteome</keyword>
<dbReference type="InterPro" id="IPR051200">
    <property type="entry name" value="Host-pathogen_enzymatic-act"/>
</dbReference>
<gene>
    <name evidence="1" type="ORF">CAP_3512</name>
</gene>
<protein>
    <submittedName>
        <fullName evidence="1">Uncharacterized protein</fullName>
    </submittedName>
</protein>
<dbReference type="EMBL" id="ASRX01000026">
    <property type="protein sequence ID" value="EYF05147.1"/>
    <property type="molecule type" value="Genomic_DNA"/>
</dbReference>
<dbReference type="PANTHER" id="PTHR47197:SF3">
    <property type="entry name" value="DIHYDRO-HEME D1 DEHYDROGENASE"/>
    <property type="match status" value="1"/>
</dbReference>
<evidence type="ECO:0000313" key="1">
    <source>
        <dbReference type="EMBL" id="EYF05147.1"/>
    </source>
</evidence>
<sequence length="675" mass="71381">MAAKAAPAEGVQTAEGGRVHVIGGLKPVAKVWNVHWVDERTLAVFTESDLQLWDLTTGTLRASLRPSYGSPRKDLALDPHGRWMYFNDNLYPLDARAQDERLIVNEGGAWASADGERLITRSGRDSLEVHALASRQTIARYRFGYVSSLAMLDDGRVVIGQGSNNGVAILGPAPDAKVVALEGTSMPYVFSPDGKRIFAQPYEAAELLEIHPATGKTLRTLKLPGSLAQVRHTRGGLVSYVSSRGCEILELQGGTQVGVVPRAPRARECVLSPDGKRVASVTGGEDKRAPRDGFAVGTVGDKPDWRMFTLFPGEAVKQAVLAPDGSAAVLGYEGPKAGTQGEKTLWSLRPPRITLDKVVGELAVGVGGIAARATPDGALSLHDAGTGAVAAELPKLPEAPTCLAVFEGGLVVAGLPDGRIALADRGSAKLRFASRALRFASEVPRITQIVPTPDGKRALIVSKTGEAGGVDGQGVLALLDVAKGTLSNQVVLPEPARQVVFDTRGARLAVLTYEYLLVYDVGASLKPKVHRLSNANDGPIRFSDDGGSLLISQGQSGEITSLLPIAGGEVTRLPASSEKATSPSFGDHLLLLLHNEVLLFRKGDYRPLVLRSMREASGRIGFAYLGDGRFEGSEEAVRRVPVCVGKSRTQSRCGFAPDLGAAATPGLTEGWFAGK</sequence>
<dbReference type="AlphaFoldDB" id="A0A017T864"/>